<gene>
    <name evidence="1" type="ORF">PPNSA23_38030</name>
</gene>
<protein>
    <submittedName>
        <fullName evidence="1">Uncharacterized protein</fullName>
    </submittedName>
</protein>
<proteinExistence type="predicted"/>
<sequence>MQVGGDGLYLIATDTDGTYKVQFMSGQMTYADILIFSATDGESVTGPYTIFFGSYDKASPSVPGPILSLNDDTLPIPSYSPYFIVNFVRFTAEEGQKCVTLLNGNAFYMDDYATAVNEGMKVPSAHLDATGGENKLSYFVENMAGNSQISPAISFKAQGTPYMHPDPGAENRVRTKRPYLPNYVYVINNTTKTPVIVSLDFSTTEGDPDYLKLGDVVVFTTYINGWLEGSNDPKISVFDVEGTVSAASVSKKTVTALIPANKIAGFGANLAGTPGELEIDYTVNPDGSNPSRPKKWMTGLIDTTGL</sequence>
<dbReference type="EMBL" id="BAAFZP010000002">
    <property type="protein sequence ID" value="GAB1583860.1"/>
    <property type="molecule type" value="Genomic_DNA"/>
</dbReference>
<evidence type="ECO:0000313" key="1">
    <source>
        <dbReference type="EMBL" id="GAB1583860.1"/>
    </source>
</evidence>
<accession>A0ABQ0H4M2</accession>
<evidence type="ECO:0000313" key="2">
    <source>
        <dbReference type="Proteomes" id="UP001628091"/>
    </source>
</evidence>
<comment type="caution">
    <text evidence="1">The sequence shown here is derived from an EMBL/GenBank/DDBJ whole genome shotgun (WGS) entry which is preliminary data.</text>
</comment>
<reference evidence="1 2" key="1">
    <citation type="submission" date="2024-10" db="EMBL/GenBank/DDBJ databases">
        <title>Isolation, draft genome sequencing and identification of Phyllobacterium sp. NSA23, isolated from leaf soil.</title>
        <authorList>
            <person name="Akita H."/>
        </authorList>
    </citation>
    <scope>NUCLEOTIDE SEQUENCE [LARGE SCALE GENOMIC DNA]</scope>
    <source>
        <strain evidence="1 2">NSA23</strain>
    </source>
</reference>
<name>A0ABQ0H4M2_9HYPH</name>
<keyword evidence="2" id="KW-1185">Reference proteome</keyword>
<organism evidence="1 2">
    <name type="scientific">Phyllobacterium phragmitis</name>
    <dbReference type="NCBI Taxonomy" id="2670329"/>
    <lineage>
        <taxon>Bacteria</taxon>
        <taxon>Pseudomonadati</taxon>
        <taxon>Pseudomonadota</taxon>
        <taxon>Alphaproteobacteria</taxon>
        <taxon>Hyphomicrobiales</taxon>
        <taxon>Phyllobacteriaceae</taxon>
        <taxon>Phyllobacterium</taxon>
    </lineage>
</organism>
<dbReference type="Proteomes" id="UP001628091">
    <property type="component" value="Unassembled WGS sequence"/>
</dbReference>